<dbReference type="Gene3D" id="3.30.1120.10">
    <property type="match status" value="1"/>
</dbReference>
<keyword evidence="5" id="KW-0378">Hydrolase</keyword>
<organism evidence="9 10">
    <name type="scientific">Luteolibacter yonseiensis</name>
    <dbReference type="NCBI Taxonomy" id="1144680"/>
    <lineage>
        <taxon>Bacteria</taxon>
        <taxon>Pseudomonadati</taxon>
        <taxon>Verrucomicrobiota</taxon>
        <taxon>Verrucomicrobiia</taxon>
        <taxon>Verrucomicrobiales</taxon>
        <taxon>Verrucomicrobiaceae</taxon>
        <taxon>Luteolibacter</taxon>
    </lineage>
</organism>
<dbReference type="InterPro" id="IPR050738">
    <property type="entry name" value="Sulfatase"/>
</dbReference>
<keyword evidence="6" id="KW-0106">Calcium</keyword>
<accession>A0A934V8M3</accession>
<dbReference type="Pfam" id="PF00884">
    <property type="entry name" value="Sulfatase"/>
    <property type="match status" value="1"/>
</dbReference>
<dbReference type="Proteomes" id="UP000600139">
    <property type="component" value="Unassembled WGS sequence"/>
</dbReference>
<evidence type="ECO:0000259" key="8">
    <source>
        <dbReference type="Pfam" id="PF00884"/>
    </source>
</evidence>
<evidence type="ECO:0000256" key="5">
    <source>
        <dbReference type="ARBA" id="ARBA00022801"/>
    </source>
</evidence>
<evidence type="ECO:0000256" key="1">
    <source>
        <dbReference type="ARBA" id="ARBA00001913"/>
    </source>
</evidence>
<comment type="caution">
    <text evidence="9">The sequence shown here is derived from an EMBL/GenBank/DDBJ whole genome shotgun (WGS) entry which is preliminary data.</text>
</comment>
<gene>
    <name evidence="9" type="ORF">JIN84_01425</name>
</gene>
<dbReference type="CDD" id="cd16144">
    <property type="entry name" value="ARS_like"/>
    <property type="match status" value="1"/>
</dbReference>
<proteinExistence type="inferred from homology"/>
<evidence type="ECO:0000313" key="10">
    <source>
        <dbReference type="Proteomes" id="UP000600139"/>
    </source>
</evidence>
<evidence type="ECO:0000256" key="3">
    <source>
        <dbReference type="ARBA" id="ARBA00022723"/>
    </source>
</evidence>
<dbReference type="EMBL" id="JAENIK010000002">
    <property type="protein sequence ID" value="MBK1814268.1"/>
    <property type="molecule type" value="Genomic_DNA"/>
</dbReference>
<dbReference type="PANTHER" id="PTHR42693:SF42">
    <property type="entry name" value="ARYLSULFATASE G"/>
    <property type="match status" value="1"/>
</dbReference>
<dbReference type="GO" id="GO:0046872">
    <property type="term" value="F:metal ion binding"/>
    <property type="evidence" value="ECO:0007669"/>
    <property type="project" value="UniProtKB-KW"/>
</dbReference>
<name>A0A934V8M3_9BACT</name>
<evidence type="ECO:0000256" key="6">
    <source>
        <dbReference type="ARBA" id="ARBA00022837"/>
    </source>
</evidence>
<dbReference type="AlphaFoldDB" id="A0A934V8M3"/>
<keyword evidence="3" id="KW-0479">Metal-binding</keyword>
<sequence>MPQTSFADQKPPNIIFILADDLGYTDTSAYGSRYYETPNIEKLAADGLKFTNGYTNGPNCQPTRAALISGQYAARTGVYTVGNIDRFDWRSRPLRPVDNVVALPGNKTTIAQSLKKAGYATGMFGKWHLGNKPAEHPSKRGFDEAIVSNGKHFDFKTDPQVDYPQGTYLADFLTDKAADFIERHKDGPFFLYLPHFGVHAPYQAKPELIEHFKNKQAAGGHHDPVYAAMLASVDQSVGKITALVDKLGIAENTLIVFTSDNGGVGGYQKAGINAKGVTDNSPLKAGKGNLHEGGIRVPYVFRWKGKIAPGGVTDTPIISVDLHPSLLALSGAPAPENQPLDGVSYAKLLEDPAKKLDRDALFWHFPGYLGANGDSWRTKPVSVVRSGDWKLIQNLEDKSLELYDLKNDIGEANNLATAQPGKAAALLAKLDTWRQEIKAPFPTPNDPSKAGTAPKKKKNRDSADD</sequence>
<feature type="region of interest" description="Disordered" evidence="7">
    <location>
        <begin position="437"/>
        <end position="465"/>
    </location>
</feature>
<reference evidence="9" key="1">
    <citation type="submission" date="2021-01" db="EMBL/GenBank/DDBJ databases">
        <title>Modified the classification status of verrucomicrobia.</title>
        <authorList>
            <person name="Feng X."/>
        </authorList>
    </citation>
    <scope>NUCLEOTIDE SEQUENCE</scope>
    <source>
        <strain evidence="9">JCM 18052</strain>
    </source>
</reference>
<evidence type="ECO:0000256" key="7">
    <source>
        <dbReference type="SAM" id="MobiDB-lite"/>
    </source>
</evidence>
<dbReference type="GO" id="GO:0004065">
    <property type="term" value="F:arylsulfatase activity"/>
    <property type="evidence" value="ECO:0007669"/>
    <property type="project" value="TreeGrafter"/>
</dbReference>
<dbReference type="Gene3D" id="3.40.720.10">
    <property type="entry name" value="Alkaline Phosphatase, subunit A"/>
    <property type="match status" value="1"/>
</dbReference>
<evidence type="ECO:0000256" key="2">
    <source>
        <dbReference type="ARBA" id="ARBA00008779"/>
    </source>
</evidence>
<protein>
    <submittedName>
        <fullName evidence="9">Sulfatase</fullName>
    </submittedName>
</protein>
<dbReference type="InterPro" id="IPR000917">
    <property type="entry name" value="Sulfatase_N"/>
</dbReference>
<dbReference type="SUPFAM" id="SSF53649">
    <property type="entry name" value="Alkaline phosphatase-like"/>
    <property type="match status" value="1"/>
</dbReference>
<dbReference type="PANTHER" id="PTHR42693">
    <property type="entry name" value="ARYLSULFATASE FAMILY MEMBER"/>
    <property type="match status" value="1"/>
</dbReference>
<dbReference type="InterPro" id="IPR017850">
    <property type="entry name" value="Alkaline_phosphatase_core_sf"/>
</dbReference>
<evidence type="ECO:0000313" key="9">
    <source>
        <dbReference type="EMBL" id="MBK1814268.1"/>
    </source>
</evidence>
<keyword evidence="4" id="KW-0732">Signal</keyword>
<comment type="cofactor">
    <cofactor evidence="1">
        <name>Ca(2+)</name>
        <dbReference type="ChEBI" id="CHEBI:29108"/>
    </cofactor>
</comment>
<keyword evidence="10" id="KW-1185">Reference proteome</keyword>
<comment type="similarity">
    <text evidence="2">Belongs to the sulfatase family.</text>
</comment>
<feature type="domain" description="Sulfatase N-terminal" evidence="8">
    <location>
        <begin position="12"/>
        <end position="331"/>
    </location>
</feature>
<evidence type="ECO:0000256" key="4">
    <source>
        <dbReference type="ARBA" id="ARBA00022729"/>
    </source>
</evidence>